<keyword evidence="1" id="KW-0812">Transmembrane</keyword>
<reference evidence="3" key="1">
    <citation type="journal article" date="2019" name="Int. J. Syst. Evol. Microbiol.">
        <title>The Global Catalogue of Microorganisms (GCM) 10K type strain sequencing project: providing services to taxonomists for standard genome sequencing and annotation.</title>
        <authorList>
            <consortium name="The Broad Institute Genomics Platform"/>
            <consortium name="The Broad Institute Genome Sequencing Center for Infectious Disease"/>
            <person name="Wu L."/>
            <person name="Ma J."/>
        </authorList>
    </citation>
    <scope>NUCLEOTIDE SEQUENCE [LARGE SCALE GENOMIC DNA]</scope>
    <source>
        <strain evidence="3">CGMCC 1.10992</strain>
    </source>
</reference>
<keyword evidence="1" id="KW-1133">Transmembrane helix</keyword>
<dbReference type="RefSeq" id="WP_377776208.1">
    <property type="nucleotide sequence ID" value="NZ_BAABLI010000016.1"/>
</dbReference>
<evidence type="ECO:0000313" key="2">
    <source>
        <dbReference type="EMBL" id="MFD2095919.1"/>
    </source>
</evidence>
<dbReference type="InterPro" id="IPR009883">
    <property type="entry name" value="YgfX"/>
</dbReference>
<evidence type="ECO:0000256" key="1">
    <source>
        <dbReference type="SAM" id="Phobius"/>
    </source>
</evidence>
<keyword evidence="1" id="KW-0472">Membrane</keyword>
<gene>
    <name evidence="2" type="ORF">ACFSJ3_07990</name>
</gene>
<feature type="transmembrane region" description="Helical" evidence="1">
    <location>
        <begin position="20"/>
        <end position="53"/>
    </location>
</feature>
<accession>A0ABW4XLF0</accession>
<protein>
    <submittedName>
        <fullName evidence="2">Protein YgfX</fullName>
    </submittedName>
</protein>
<dbReference type="Pfam" id="PF07254">
    <property type="entry name" value="Cpta_toxin"/>
    <property type="match status" value="1"/>
</dbReference>
<dbReference type="Proteomes" id="UP001597380">
    <property type="component" value="Unassembled WGS sequence"/>
</dbReference>
<keyword evidence="3" id="KW-1185">Reference proteome</keyword>
<organism evidence="2 3">
    <name type="scientific">Corallincola platygyrae</name>
    <dbReference type="NCBI Taxonomy" id="1193278"/>
    <lineage>
        <taxon>Bacteria</taxon>
        <taxon>Pseudomonadati</taxon>
        <taxon>Pseudomonadota</taxon>
        <taxon>Gammaproteobacteria</taxon>
        <taxon>Alteromonadales</taxon>
        <taxon>Psychromonadaceae</taxon>
        <taxon>Corallincola</taxon>
    </lineage>
</organism>
<name>A0ABW4XLF0_9GAMM</name>
<evidence type="ECO:0000313" key="3">
    <source>
        <dbReference type="Proteomes" id="UP001597380"/>
    </source>
</evidence>
<sequence>MARFEISLVHSKQASRSFWFAVVLVCSALLTVANSLVGWLISIALVSALLFWAHRYHRSGFQGVRAIEVGYDTSVVLITLHNARIPVTAVGRHLITDWCCRLSLKSTEIKEPLPKGWHQRWLWRDSMSDKDYRRLCRCLIQWQRLADAEVSTQDSGA</sequence>
<comment type="caution">
    <text evidence="2">The sequence shown here is derived from an EMBL/GenBank/DDBJ whole genome shotgun (WGS) entry which is preliminary data.</text>
</comment>
<dbReference type="EMBL" id="JBHUHT010000010">
    <property type="protein sequence ID" value="MFD2095919.1"/>
    <property type="molecule type" value="Genomic_DNA"/>
</dbReference>
<proteinExistence type="predicted"/>